<evidence type="ECO:0000256" key="1">
    <source>
        <dbReference type="SAM" id="MobiDB-lite"/>
    </source>
</evidence>
<dbReference type="Pfam" id="PF20150">
    <property type="entry name" value="2EXR"/>
    <property type="match status" value="1"/>
</dbReference>
<feature type="region of interest" description="Disordered" evidence="1">
    <location>
        <begin position="526"/>
        <end position="549"/>
    </location>
</feature>
<sequence length="563" mass="64465">MATFNGFPKLPGEIRNMIWLFAIRDDRPGVHIFRSKRCASASRSEDGKKPFPKDVQPLPSFPSVKADDLSRKNESTYLIDAGLWMACKESRAIIGNHFRISKWTIRQCGDQSIDEAGDCVVGLTDCEWSSKVLPPRVGPVDRRIALPDEKGLELSQPDYFWGSPLPQLTTSQQRDLFVLQAWRLRDVDWKYLSFDFGFGPSTLRPQCGLKNVGVVFNPNWWHKENENWKLHVIRILVKYSSKTMWHSVDRLWIIDHGLKRSEDAPTIEEMSAKSEFLYPTFDTSDRKLVEVNSVNMKHFTLYYPEALGKEGQPLRDCSIDLAWHLSRTYGRPVSVLGWDDLEGGTAKTRQTALLKEAADREAEDEQRTVDDLLEARRAETDKEEAASLLMQLHRPKLTVLRLEAEKEAKKAEVEKSSSTLRPNYEAKGAPTTPSPSLLAPLLILFFFSSTPSTTLFAVPRQFLQKALFFHILFSNFSQHHPHPNWIEWRHPRRPYAQNLFTTAGWLCITSADRCTEDLRQGRKKLAMPKRSRTNVLRDVSPSPRSWGPSSRTILIRSITLSSE</sequence>
<dbReference type="AlphaFoldDB" id="A0A366SDB8"/>
<reference evidence="3 4" key="1">
    <citation type="submission" date="2018-06" db="EMBL/GenBank/DDBJ databases">
        <title>Fusarium incarnatum-equiseti species complex species 28.</title>
        <authorList>
            <person name="Gardiner D.M."/>
        </authorList>
    </citation>
    <scope>NUCLEOTIDE SEQUENCE [LARGE SCALE GENOMIC DNA]</scope>
    <source>
        <strain evidence="3 4">FIESC_28</strain>
    </source>
</reference>
<name>A0A366SDB8_9HYPO</name>
<evidence type="ECO:0000313" key="3">
    <source>
        <dbReference type="EMBL" id="RBR26952.1"/>
    </source>
</evidence>
<dbReference type="InterPro" id="IPR045518">
    <property type="entry name" value="2EXR"/>
</dbReference>
<protein>
    <recommendedName>
        <fullName evidence="2">2EXR domain-containing protein</fullName>
    </recommendedName>
</protein>
<gene>
    <name evidence="3" type="ORF">FIESC28_00220</name>
</gene>
<feature type="domain" description="2EXR" evidence="2">
    <location>
        <begin position="4"/>
        <end position="97"/>
    </location>
</feature>
<keyword evidence="4" id="KW-1185">Reference proteome</keyword>
<evidence type="ECO:0000259" key="2">
    <source>
        <dbReference type="Pfam" id="PF20150"/>
    </source>
</evidence>
<dbReference type="Proteomes" id="UP000253153">
    <property type="component" value="Unassembled WGS sequence"/>
</dbReference>
<evidence type="ECO:0000313" key="4">
    <source>
        <dbReference type="Proteomes" id="UP000253153"/>
    </source>
</evidence>
<dbReference type="EMBL" id="QKXC01000005">
    <property type="protein sequence ID" value="RBR26952.1"/>
    <property type="molecule type" value="Genomic_DNA"/>
</dbReference>
<dbReference type="RefSeq" id="XP_031021543.1">
    <property type="nucleotide sequence ID" value="XM_031154371.1"/>
</dbReference>
<dbReference type="OrthoDB" id="3596450at2759"/>
<dbReference type="GeneID" id="41989667"/>
<feature type="region of interest" description="Disordered" evidence="1">
    <location>
        <begin position="410"/>
        <end position="432"/>
    </location>
</feature>
<accession>A0A366SDB8</accession>
<proteinExistence type="predicted"/>
<organism evidence="3 4">
    <name type="scientific">Fusarium coffeatum</name>
    <dbReference type="NCBI Taxonomy" id="231269"/>
    <lineage>
        <taxon>Eukaryota</taxon>
        <taxon>Fungi</taxon>
        <taxon>Dikarya</taxon>
        <taxon>Ascomycota</taxon>
        <taxon>Pezizomycotina</taxon>
        <taxon>Sordariomycetes</taxon>
        <taxon>Hypocreomycetidae</taxon>
        <taxon>Hypocreales</taxon>
        <taxon>Nectriaceae</taxon>
        <taxon>Fusarium</taxon>
        <taxon>Fusarium incarnatum-equiseti species complex</taxon>
    </lineage>
</organism>
<comment type="caution">
    <text evidence="3">The sequence shown here is derived from an EMBL/GenBank/DDBJ whole genome shotgun (WGS) entry which is preliminary data.</text>
</comment>
<feature type="compositionally biased region" description="Low complexity" evidence="1">
    <location>
        <begin position="540"/>
        <end position="549"/>
    </location>
</feature>